<comment type="caution">
    <text evidence="2">The sequence shown here is derived from an EMBL/GenBank/DDBJ whole genome shotgun (WGS) entry which is preliminary data.</text>
</comment>
<dbReference type="InterPro" id="IPR011322">
    <property type="entry name" value="N-reg_PII-like_a/b"/>
</dbReference>
<dbReference type="InterPro" id="IPR015867">
    <property type="entry name" value="N-reg_PII/ATP_PRibTrfase_C"/>
</dbReference>
<dbReference type="InterPro" id="IPR004323">
    <property type="entry name" value="Ion_tolerance_CutA"/>
</dbReference>
<evidence type="ECO:0000313" key="2">
    <source>
        <dbReference type="EMBL" id="KSW12610.1"/>
    </source>
</evidence>
<sequence>MESGLVVVFVTAPRGKGAEIARRLLGERLAACVNVGSVRSMYWWEGRIEEDEEELLVIKTTVSRLEELIERVKEIHPYSVPEVIALPVIACLGDYCRWARSETKPQRNA</sequence>
<dbReference type="AlphaFoldDB" id="A0A0V8RXC5"/>
<evidence type="ECO:0000256" key="1">
    <source>
        <dbReference type="ARBA" id="ARBA00010169"/>
    </source>
</evidence>
<dbReference type="GO" id="GO:0005507">
    <property type="term" value="F:copper ion binding"/>
    <property type="evidence" value="ECO:0007669"/>
    <property type="project" value="TreeGrafter"/>
</dbReference>
<dbReference type="PANTHER" id="PTHR23419">
    <property type="entry name" value="DIVALENT CATION TOLERANCE CUTA-RELATED"/>
    <property type="match status" value="1"/>
</dbReference>
<reference evidence="2 3" key="1">
    <citation type="submission" date="2015-11" db="EMBL/GenBank/DDBJ databases">
        <title>Genome sequence of Pyrodictium occultum PL-19, a marine hyperthermophilic archaeon isolated from Volcano, Italy.</title>
        <authorList>
            <person name="Utturkar S."/>
            <person name="Huber H."/>
            <person name="Leptihn S."/>
            <person name="Brown S."/>
            <person name="Stetter K.O."/>
            <person name="Podar M."/>
        </authorList>
    </citation>
    <scope>NUCLEOTIDE SEQUENCE [LARGE SCALE GENOMIC DNA]</scope>
    <source>
        <strain evidence="2 3">PL-19</strain>
    </source>
</reference>
<gene>
    <name evidence="2" type="ORF">CF15_07825</name>
</gene>
<keyword evidence="3" id="KW-1185">Reference proteome</keyword>
<protein>
    <submittedName>
        <fullName evidence="2">Cation tolerance protein CutA</fullName>
    </submittedName>
</protein>
<comment type="similarity">
    <text evidence="1">Belongs to the CutA family.</text>
</comment>
<dbReference type="STRING" id="2309.CF15_07825"/>
<dbReference type="OrthoDB" id="8015at2157"/>
<dbReference type="Proteomes" id="UP000053352">
    <property type="component" value="Unassembled WGS sequence"/>
</dbReference>
<dbReference type="PANTHER" id="PTHR23419:SF8">
    <property type="entry name" value="FI09726P"/>
    <property type="match status" value="1"/>
</dbReference>
<proteinExistence type="inferred from homology"/>
<dbReference type="Gene3D" id="3.30.70.120">
    <property type="match status" value="1"/>
</dbReference>
<dbReference type="GO" id="GO:0010038">
    <property type="term" value="P:response to metal ion"/>
    <property type="evidence" value="ECO:0007669"/>
    <property type="project" value="InterPro"/>
</dbReference>
<dbReference type="EMBL" id="LNTB01000001">
    <property type="protein sequence ID" value="KSW12610.1"/>
    <property type="molecule type" value="Genomic_DNA"/>
</dbReference>
<dbReference type="RefSeq" id="WP_058371292.1">
    <property type="nucleotide sequence ID" value="NZ_LNTB01000001.1"/>
</dbReference>
<accession>A0A0V8RXC5</accession>
<dbReference type="SUPFAM" id="SSF54913">
    <property type="entry name" value="GlnB-like"/>
    <property type="match status" value="1"/>
</dbReference>
<evidence type="ECO:0000313" key="3">
    <source>
        <dbReference type="Proteomes" id="UP000053352"/>
    </source>
</evidence>
<name>A0A0V8RXC5_PYROC</name>
<dbReference type="Pfam" id="PF03091">
    <property type="entry name" value="CutA1"/>
    <property type="match status" value="1"/>
</dbReference>
<organism evidence="2 3">
    <name type="scientific">Pyrodictium occultum</name>
    <dbReference type="NCBI Taxonomy" id="2309"/>
    <lineage>
        <taxon>Archaea</taxon>
        <taxon>Thermoproteota</taxon>
        <taxon>Thermoprotei</taxon>
        <taxon>Desulfurococcales</taxon>
        <taxon>Pyrodictiaceae</taxon>
        <taxon>Pyrodictium</taxon>
    </lineage>
</organism>